<sequence>MRKIFFVLAMLLQSIFLHAYVVKGFVVDEKGKPIRKALVIGRNSMKKVVVGVETDPSGKFSSANVTDSILAIEISKEDYTTVYIRISGTDGEFVDLGTIELKPMEVSLGEVVVTAQTVIQKPDRYIIIPSRRELDRAANGLSLLSDMQYKMPGLTVNESLQTVQVDNATPVFKINGRPCSLSHFLALNPQRILRIEYHDNPDVRYENRRVINVILNPRGDGGSVIANVLTGANAGFLNGNIGLGYYRKKSVWELNYSTNWRDYDEREINSSSEFIGRNAPVLRERNGIPGDFRYWWNTISLGYTYMHDPNTVFAAKAGFGIENQKMDEDSWNTQQYMGNLSQYQNLTHKKLKYSSPSIDLFFRKQIDETQYIEANAYGIYGSGDYNRRYINLYQSPLPDDSVLSLTNDKSWRLTADIMYSKTLKNLVAALGIKEYYNSTDNEQTENGILGKGKITQNRLSVYGQLQGKIKRLGYSLSAIGIYNHANNNSYKTDAVRLKSNIVANYPLSQRLTLNYLLMLEPSLPSVTQQSALIQRVDDITIRQGNPDLKPSSYIRNRVYVRYADKRFTGSLWASYSRTQKPIYYAYSYISDVSSPYYDMFMSRPVNGQHNDQFNLELNLAAQELFGFATVWGNVGWNNLHITMTDKSYVRNRLYASLNGALSFGNWLITAMYQIQPDYNLSGNSYSTKDRWNTIKVQYKHKNWHFSLTGVNMFTKRGSVYENIVVSDVHPEEYSQCIRDNANMLLLGVSYRLDFGKKRNNTKRSLNNEGIERGIDINY</sequence>
<dbReference type="OrthoDB" id="1098137at2"/>
<dbReference type="AlphaFoldDB" id="A0A095ZDZ9"/>
<comment type="caution">
    <text evidence="1">The sequence shown here is derived from an EMBL/GenBank/DDBJ whole genome shotgun (WGS) entry which is preliminary data.</text>
</comment>
<evidence type="ECO:0008006" key="3">
    <source>
        <dbReference type="Google" id="ProtNLM"/>
    </source>
</evidence>
<evidence type="ECO:0000313" key="1">
    <source>
        <dbReference type="EMBL" id="KGF32863.1"/>
    </source>
</evidence>
<protein>
    <recommendedName>
        <fullName evidence="3">Outer membrane protein beta-barrel domain-containing protein</fullName>
    </recommendedName>
</protein>
<dbReference type="RefSeq" id="WP_036875113.1">
    <property type="nucleotide sequence ID" value="NZ_JRNN01000097.1"/>
</dbReference>
<proteinExistence type="predicted"/>
<dbReference type="InterPro" id="IPR008969">
    <property type="entry name" value="CarboxyPept-like_regulatory"/>
</dbReference>
<dbReference type="Proteomes" id="UP000029556">
    <property type="component" value="Unassembled WGS sequence"/>
</dbReference>
<dbReference type="Gene3D" id="2.60.40.1120">
    <property type="entry name" value="Carboxypeptidase-like, regulatory domain"/>
    <property type="match status" value="1"/>
</dbReference>
<organism evidence="1 2">
    <name type="scientific">Hoylesella buccalis DNF00853</name>
    <dbReference type="NCBI Taxonomy" id="1401074"/>
    <lineage>
        <taxon>Bacteria</taxon>
        <taxon>Pseudomonadati</taxon>
        <taxon>Bacteroidota</taxon>
        <taxon>Bacteroidia</taxon>
        <taxon>Bacteroidales</taxon>
        <taxon>Prevotellaceae</taxon>
        <taxon>Hoylesella</taxon>
    </lineage>
</organism>
<name>A0A095ZDZ9_9BACT</name>
<evidence type="ECO:0000313" key="2">
    <source>
        <dbReference type="Proteomes" id="UP000029556"/>
    </source>
</evidence>
<dbReference type="SUPFAM" id="SSF49464">
    <property type="entry name" value="Carboxypeptidase regulatory domain-like"/>
    <property type="match status" value="1"/>
</dbReference>
<dbReference type="SUPFAM" id="SSF56935">
    <property type="entry name" value="Porins"/>
    <property type="match status" value="1"/>
</dbReference>
<reference evidence="1 2" key="1">
    <citation type="submission" date="2014-07" db="EMBL/GenBank/DDBJ databases">
        <authorList>
            <person name="McCorrison J."/>
            <person name="Sanka R."/>
            <person name="Torralba M."/>
            <person name="Gillis M."/>
            <person name="Haft D.H."/>
            <person name="Methe B."/>
            <person name="Sutton G."/>
            <person name="Nelson K.E."/>
        </authorList>
    </citation>
    <scope>NUCLEOTIDE SEQUENCE [LARGE SCALE GENOMIC DNA]</scope>
    <source>
        <strain evidence="1 2">DNF00853</strain>
    </source>
</reference>
<gene>
    <name evidence="1" type="ORF">HMPREF2137_12705</name>
</gene>
<accession>A0A095ZDZ9</accession>
<dbReference type="EMBL" id="JRNN01000097">
    <property type="protein sequence ID" value="KGF32863.1"/>
    <property type="molecule type" value="Genomic_DNA"/>
</dbReference>